<accession>A0A376B5J6</accession>
<dbReference type="AlphaFoldDB" id="A0A376B5J6"/>
<dbReference type="InterPro" id="IPR035426">
    <property type="entry name" value="Gemin2/Brr1"/>
</dbReference>
<dbReference type="GO" id="GO:0000387">
    <property type="term" value="P:spliceosomal snRNP assembly"/>
    <property type="evidence" value="ECO:0007669"/>
    <property type="project" value="InterPro"/>
</dbReference>
<dbReference type="PRINTS" id="PR02039">
    <property type="entry name" value="SPLICEFRBRR1"/>
</dbReference>
<dbReference type="EMBL" id="UFAJ01000229">
    <property type="protein sequence ID" value="SSD59911.1"/>
    <property type="molecule type" value="Genomic_DNA"/>
</dbReference>
<dbReference type="VEuPathDB" id="FungiDB:SCODWIG_01672"/>
<dbReference type="InterPro" id="IPR023251">
    <property type="entry name" value="Brr1"/>
</dbReference>
<organism evidence="1 2">
    <name type="scientific">Saccharomycodes ludwigii</name>
    <dbReference type="NCBI Taxonomy" id="36035"/>
    <lineage>
        <taxon>Eukaryota</taxon>
        <taxon>Fungi</taxon>
        <taxon>Dikarya</taxon>
        <taxon>Ascomycota</taxon>
        <taxon>Saccharomycotina</taxon>
        <taxon>Saccharomycetes</taxon>
        <taxon>Saccharomycodales</taxon>
        <taxon>Saccharomycodaceae</taxon>
        <taxon>Saccharomycodes</taxon>
    </lineage>
</organism>
<keyword evidence="2" id="KW-1185">Reference proteome</keyword>
<dbReference type="GO" id="GO:0030532">
    <property type="term" value="C:small nuclear ribonucleoprotein complex"/>
    <property type="evidence" value="ECO:0007669"/>
    <property type="project" value="InterPro"/>
</dbReference>
<dbReference type="Pfam" id="PF04938">
    <property type="entry name" value="SIP1"/>
    <property type="match status" value="1"/>
</dbReference>
<dbReference type="Proteomes" id="UP000262825">
    <property type="component" value="Unassembled WGS sequence"/>
</dbReference>
<proteinExistence type="predicted"/>
<sequence length="395" mass="45710">MPKNKNKVKSENHSTSLSKTGNLFGQSGVFDLYNKDVNPEVIEYLENVKTEAIRTIAMPQGVHINDDRINNLDGGSNSTFYDEVPLLPKAVRNFLLHKQNILQWYKTNRYDDDDQGNRPGLEYSTAIDPEVEEPVSVEENENLYENVNKLLLLNLKSYYSKKYSENSFWNTVLRKIFNELEFTEGSLLLEMKKNENTQGLELDEEWAIDFFKYLEINLKYGKLLVLKNPQDLLNILENYQHQAIPTSFYDWCIYIDTHPQINKDVRNANICIPSLEMKLNLISHIVVNHKHKDFSQWVEYILLTLPPYLNSKEISILRDLAKISNIYVKNDLLDQSLTLRAKLTIDIIVSNSSNINTKKTLARANDTMKIDIILAELVLCVVGEVYGQKDLIPWS</sequence>
<name>A0A376B5J6_9ASCO</name>
<gene>
    <name evidence="1" type="ORF">SCODWIG_01672</name>
</gene>
<reference evidence="2" key="1">
    <citation type="submission" date="2018-06" db="EMBL/GenBank/DDBJ databases">
        <authorList>
            <person name="Guldener U."/>
        </authorList>
    </citation>
    <scope>NUCLEOTIDE SEQUENCE [LARGE SCALE GENOMIC DNA]</scope>
    <source>
        <strain evidence="2">UTAD17</strain>
    </source>
</reference>
<evidence type="ECO:0000313" key="1">
    <source>
        <dbReference type="EMBL" id="SSD59911.1"/>
    </source>
</evidence>
<evidence type="ECO:0000313" key="2">
    <source>
        <dbReference type="Proteomes" id="UP000262825"/>
    </source>
</evidence>
<protein>
    <submittedName>
        <fullName evidence="1">Uncharacterized protein</fullName>
    </submittedName>
</protein>
<dbReference type="Gene3D" id="1.20.58.1070">
    <property type="match status" value="1"/>
</dbReference>